<evidence type="ECO:0000313" key="1">
    <source>
        <dbReference type="EMBL" id="MBB3188594.1"/>
    </source>
</evidence>
<comment type="caution">
    <text evidence="1">The sequence shown here is derived from an EMBL/GenBank/DDBJ whole genome shotgun (WGS) entry which is preliminary data.</text>
</comment>
<dbReference type="Proteomes" id="UP000544222">
    <property type="component" value="Unassembled WGS sequence"/>
</dbReference>
<keyword evidence="1" id="KW-0238">DNA-binding</keyword>
<protein>
    <submittedName>
        <fullName evidence="1">DNA-binding transcriptional regulator YdaS (Cro superfamily)</fullName>
    </submittedName>
</protein>
<organism evidence="1 2">
    <name type="scientific">Microbacter margulisiae</name>
    <dbReference type="NCBI Taxonomy" id="1350067"/>
    <lineage>
        <taxon>Bacteria</taxon>
        <taxon>Pseudomonadati</taxon>
        <taxon>Bacteroidota</taxon>
        <taxon>Bacteroidia</taxon>
        <taxon>Bacteroidales</taxon>
        <taxon>Porphyromonadaceae</taxon>
        <taxon>Microbacter</taxon>
    </lineage>
</organism>
<dbReference type="RefSeq" id="WP_183414340.1">
    <property type="nucleotide sequence ID" value="NZ_JACHYB010000002.1"/>
</dbReference>
<dbReference type="GO" id="GO:0003677">
    <property type="term" value="F:DNA binding"/>
    <property type="evidence" value="ECO:0007669"/>
    <property type="project" value="UniProtKB-KW"/>
</dbReference>
<sequence>MPDGSRIPRTIEGFDIYIRITSAYFEKGSPATHAVRLGITEGEVEQWNDYCTQWCALHALYINKQISRTTVVINKMRAIIQQAVTFNQTYSILERIAASPNMTIGDLETFRIKRGPLQKSTHTVPQTSVKELVDVVLKPLGGGMFAMKCYSGLHKRPCINPAADSVQYLYMTGDTPPASAGEATLITGLSTKACFRLALPGGSRGKTLYIYFRWYNTKRPNLSGPWSKLKDELVL</sequence>
<keyword evidence="2" id="KW-1185">Reference proteome</keyword>
<proteinExistence type="predicted"/>
<accession>A0A7W5DT52</accession>
<reference evidence="1 2" key="1">
    <citation type="submission" date="2020-08" db="EMBL/GenBank/DDBJ databases">
        <title>Genomic Encyclopedia of Type Strains, Phase IV (KMG-IV): sequencing the most valuable type-strain genomes for metagenomic binning, comparative biology and taxonomic classification.</title>
        <authorList>
            <person name="Goeker M."/>
        </authorList>
    </citation>
    <scope>NUCLEOTIDE SEQUENCE [LARGE SCALE GENOMIC DNA]</scope>
    <source>
        <strain evidence="1 2">DSM 27471</strain>
    </source>
</reference>
<dbReference type="AlphaFoldDB" id="A0A7W5DT52"/>
<name>A0A7W5DT52_9PORP</name>
<gene>
    <name evidence="1" type="ORF">FHX64_002792</name>
</gene>
<evidence type="ECO:0000313" key="2">
    <source>
        <dbReference type="Proteomes" id="UP000544222"/>
    </source>
</evidence>
<dbReference type="EMBL" id="JACHYB010000002">
    <property type="protein sequence ID" value="MBB3188594.1"/>
    <property type="molecule type" value="Genomic_DNA"/>
</dbReference>